<dbReference type="Gene3D" id="3.40.50.300">
    <property type="entry name" value="P-loop containing nucleotide triphosphate hydrolases"/>
    <property type="match status" value="1"/>
</dbReference>
<keyword evidence="1" id="KW-0378">Hydrolase</keyword>
<dbReference type="AlphaFoldDB" id="A0A1T1D5R8"/>
<feature type="non-terminal residue" evidence="4">
    <location>
        <position position="1"/>
    </location>
</feature>
<evidence type="ECO:0000259" key="3">
    <source>
        <dbReference type="PROSITE" id="PS51194"/>
    </source>
</evidence>
<feature type="domain" description="Helicase C-terminal" evidence="3">
    <location>
        <begin position="172"/>
        <end position="359"/>
    </location>
</feature>
<evidence type="ECO:0000256" key="1">
    <source>
        <dbReference type="ARBA" id="ARBA00022801"/>
    </source>
</evidence>
<dbReference type="SMART" id="SM00490">
    <property type="entry name" value="HELICc"/>
    <property type="match status" value="1"/>
</dbReference>
<comment type="caution">
    <text evidence="4">The sequence shown here is derived from an EMBL/GenBank/DDBJ whole genome shotgun (WGS) entry which is preliminary data.</text>
</comment>
<organism evidence="4 5">
    <name type="scientific">Candidatus Synechococcus spongiarum LMB bulk15N</name>
    <dbReference type="NCBI Taxonomy" id="1943583"/>
    <lineage>
        <taxon>Bacteria</taxon>
        <taxon>Bacillati</taxon>
        <taxon>Cyanobacteriota</taxon>
        <taxon>Cyanophyceae</taxon>
        <taxon>Synechococcales</taxon>
        <taxon>Synechococcaceae</taxon>
        <taxon>Synechococcus</taxon>
    </lineage>
</organism>
<dbReference type="EMBL" id="MWLE01000033">
    <property type="protein sequence ID" value="OOV35963.1"/>
    <property type="molecule type" value="Genomic_DNA"/>
</dbReference>
<dbReference type="InterPro" id="IPR049730">
    <property type="entry name" value="SNF2/RAD54-like_C"/>
</dbReference>
<evidence type="ECO:0000313" key="5">
    <source>
        <dbReference type="Proteomes" id="UP000242590"/>
    </source>
</evidence>
<evidence type="ECO:0000313" key="4">
    <source>
        <dbReference type="EMBL" id="OOV35963.1"/>
    </source>
</evidence>
<feature type="region of interest" description="Disordered" evidence="2">
    <location>
        <begin position="347"/>
        <end position="368"/>
    </location>
</feature>
<dbReference type="GO" id="GO:0031297">
    <property type="term" value="P:replication fork processing"/>
    <property type="evidence" value="ECO:0007669"/>
    <property type="project" value="TreeGrafter"/>
</dbReference>
<dbReference type="PROSITE" id="PS51194">
    <property type="entry name" value="HELICASE_CTER"/>
    <property type="match status" value="1"/>
</dbReference>
<dbReference type="SUPFAM" id="SSF52540">
    <property type="entry name" value="P-loop containing nucleoside triphosphate hydrolases"/>
    <property type="match status" value="1"/>
</dbReference>
<name>A0A1T1D5R8_9SYNE</name>
<dbReference type="PANTHER" id="PTHR45766">
    <property type="entry name" value="DNA ANNEALING HELICASE AND ENDONUCLEASE ZRANB3 FAMILY MEMBER"/>
    <property type="match status" value="1"/>
</dbReference>
<dbReference type="GO" id="GO:0016787">
    <property type="term" value="F:hydrolase activity"/>
    <property type="evidence" value="ECO:0007669"/>
    <property type="project" value="UniProtKB-KW"/>
</dbReference>
<dbReference type="Pfam" id="PF00271">
    <property type="entry name" value="Helicase_C"/>
    <property type="match status" value="1"/>
</dbReference>
<gene>
    <name evidence="4" type="ORF">BV53_02405</name>
</gene>
<dbReference type="InterPro" id="IPR001650">
    <property type="entry name" value="Helicase_C-like"/>
</dbReference>
<feature type="non-terminal residue" evidence="4">
    <location>
        <position position="368"/>
    </location>
</feature>
<dbReference type="RefSeq" id="WP_180374323.1">
    <property type="nucleotide sequence ID" value="NZ_MWLE01000033.1"/>
</dbReference>
<proteinExistence type="predicted"/>
<sequence length="368" mass="42353">RTLSYQDLAEQIGAFKLAVYQPSDYVVDQERLAELESRRQTQNFNQKDSERFLVGMMRVNALKRLESSAHALRLTMDRIIDKINKLLDKVERYGQGDESPTHGHIDEEIVPDADEEDEEFVVNRNRSRNPYRLAELDLPRWTSDLKDDRTVLSAVRDRVAAITPERDGKLQDLKQRIRNKVNQPTRNRDGKPNRKLLVFTTFKDTACYLYDNLEASTQELGIAMAMVSGGETYATDGDNTFNAILTNFAPTARQRSATDANHDIDLLIATDCISEGQNLQDCDTVLNYDIHWNPVRLVQRFGRIDRIGSHNSSVQMVNYWPTDDMEIYLRLQNRVQARMALADLTASGDEDPFSEEDMERDLRFRDAQ</sequence>
<evidence type="ECO:0000256" key="2">
    <source>
        <dbReference type="SAM" id="MobiDB-lite"/>
    </source>
</evidence>
<dbReference type="CDD" id="cd18793">
    <property type="entry name" value="SF2_C_SNF"/>
    <property type="match status" value="1"/>
</dbReference>
<dbReference type="GO" id="GO:0006281">
    <property type="term" value="P:DNA repair"/>
    <property type="evidence" value="ECO:0007669"/>
    <property type="project" value="TreeGrafter"/>
</dbReference>
<dbReference type="PANTHER" id="PTHR45766:SF6">
    <property type="entry name" value="SWI_SNF-RELATED MATRIX-ASSOCIATED ACTIN-DEPENDENT REGULATOR OF CHROMATIN SUBFAMILY A-LIKE PROTEIN 1"/>
    <property type="match status" value="1"/>
</dbReference>
<dbReference type="InterPro" id="IPR027417">
    <property type="entry name" value="P-loop_NTPase"/>
</dbReference>
<dbReference type="Proteomes" id="UP000242590">
    <property type="component" value="Unassembled WGS sequence"/>
</dbReference>
<accession>A0A1T1D5R8</accession>
<feature type="compositionally biased region" description="Acidic residues" evidence="2">
    <location>
        <begin position="348"/>
        <end position="359"/>
    </location>
</feature>
<protein>
    <recommendedName>
        <fullName evidence="3">Helicase C-terminal domain-containing protein</fullName>
    </recommendedName>
</protein>
<reference evidence="4 5" key="1">
    <citation type="submission" date="2017-02" db="EMBL/GenBank/DDBJ databases">
        <title>Draft Genome Sequences of 'Candidatus Synechococcus spongiarum', Cyanobacterial Symbionts of the Mediterranean Sponge Aplysina aerophoba from two locations.</title>
        <authorList>
            <person name="Slaby B.M."/>
            <person name="Hentschel U."/>
        </authorList>
    </citation>
    <scope>NUCLEOTIDE SEQUENCE [LARGE SCALE GENOMIC DNA]</scope>
    <source>
        <strain evidence="4">LMB bulk15N</strain>
    </source>
</reference>